<feature type="domain" description="DUF4126" evidence="2">
    <location>
        <begin position="7"/>
        <end position="178"/>
    </location>
</feature>
<reference evidence="3 4" key="1">
    <citation type="submission" date="2019-06" db="EMBL/GenBank/DDBJ databases">
        <title>New taxonomy in bacterial strain CC-CFT640, isolated from vineyard.</title>
        <authorList>
            <person name="Lin S.-Y."/>
            <person name="Tsai C.-F."/>
            <person name="Young C.-C."/>
        </authorList>
    </citation>
    <scope>NUCLEOTIDE SEQUENCE [LARGE SCALE GENOMIC DNA]</scope>
    <source>
        <strain evidence="3 4">CC-CFT640</strain>
    </source>
</reference>
<evidence type="ECO:0000313" key="4">
    <source>
        <dbReference type="Proteomes" id="UP000321638"/>
    </source>
</evidence>
<sequence length="209" mass="21594">MDTLSTLALSLGAGWASGLNPYATVLMLGLAGLSGLVGLPADLQVLQSPWVLGAAGVLYAINFFADKVPAVDSVNDFIHTFLRVPAGAVLAAAAAGQLDPTVTVIAGLVGGTLAAGAHATKSGMRVLANTSPEPFSNIALSFVDDIFAVGILWVAIKFALIFFGLLAVGLIVMGWLLPRMIRLLAGLFRRFTGRDARQGPPVGLQGPSW</sequence>
<dbReference type="OrthoDB" id="181455at2"/>
<keyword evidence="4" id="KW-1185">Reference proteome</keyword>
<keyword evidence="1" id="KW-0472">Membrane</keyword>
<keyword evidence="1" id="KW-0812">Transmembrane</keyword>
<feature type="transmembrane region" description="Helical" evidence="1">
    <location>
        <begin position="50"/>
        <end position="65"/>
    </location>
</feature>
<organism evidence="3 4">
    <name type="scientific">Vineibacter terrae</name>
    <dbReference type="NCBI Taxonomy" id="2586908"/>
    <lineage>
        <taxon>Bacteria</taxon>
        <taxon>Pseudomonadati</taxon>
        <taxon>Pseudomonadota</taxon>
        <taxon>Alphaproteobacteria</taxon>
        <taxon>Hyphomicrobiales</taxon>
        <taxon>Vineibacter</taxon>
    </lineage>
</organism>
<dbReference type="InterPro" id="IPR025196">
    <property type="entry name" value="DUF4126"/>
</dbReference>
<dbReference type="Pfam" id="PF13548">
    <property type="entry name" value="DUF4126"/>
    <property type="match status" value="1"/>
</dbReference>
<dbReference type="RefSeq" id="WP_147848948.1">
    <property type="nucleotide sequence ID" value="NZ_VDUZ01000025.1"/>
</dbReference>
<protein>
    <submittedName>
        <fullName evidence="3">DUF4126 domain-containing protein</fullName>
    </submittedName>
</protein>
<evidence type="ECO:0000259" key="2">
    <source>
        <dbReference type="Pfam" id="PF13548"/>
    </source>
</evidence>
<gene>
    <name evidence="3" type="ORF">FHP25_21065</name>
</gene>
<evidence type="ECO:0000313" key="3">
    <source>
        <dbReference type="EMBL" id="TXL73426.1"/>
    </source>
</evidence>
<feature type="transmembrane region" description="Helical" evidence="1">
    <location>
        <begin position="146"/>
        <end position="177"/>
    </location>
</feature>
<dbReference type="AlphaFoldDB" id="A0A5C8PJJ5"/>
<proteinExistence type="predicted"/>
<dbReference type="Proteomes" id="UP000321638">
    <property type="component" value="Unassembled WGS sequence"/>
</dbReference>
<dbReference type="EMBL" id="VDUZ01000025">
    <property type="protein sequence ID" value="TXL73426.1"/>
    <property type="molecule type" value="Genomic_DNA"/>
</dbReference>
<evidence type="ECO:0000256" key="1">
    <source>
        <dbReference type="SAM" id="Phobius"/>
    </source>
</evidence>
<comment type="caution">
    <text evidence="3">The sequence shown here is derived from an EMBL/GenBank/DDBJ whole genome shotgun (WGS) entry which is preliminary data.</text>
</comment>
<accession>A0A5C8PJJ5</accession>
<name>A0A5C8PJJ5_9HYPH</name>
<keyword evidence="1" id="KW-1133">Transmembrane helix</keyword>